<proteinExistence type="predicted"/>
<dbReference type="Proteomes" id="UP000602381">
    <property type="component" value="Unassembled WGS sequence"/>
</dbReference>
<dbReference type="EMBL" id="BMOV01000005">
    <property type="protein sequence ID" value="GGO12306.1"/>
    <property type="molecule type" value="Genomic_DNA"/>
</dbReference>
<comment type="caution">
    <text evidence="1">The sequence shown here is derived from an EMBL/GenBank/DDBJ whole genome shotgun (WGS) entry which is preliminary data.</text>
</comment>
<accession>A0ABQ2LDL0</accession>
<evidence type="ECO:0008006" key="3">
    <source>
        <dbReference type="Google" id="ProtNLM"/>
    </source>
</evidence>
<reference evidence="2" key="1">
    <citation type="journal article" date="2019" name="Int. J. Syst. Evol. Microbiol.">
        <title>The Global Catalogue of Microorganisms (GCM) 10K type strain sequencing project: providing services to taxonomists for standard genome sequencing and annotation.</title>
        <authorList>
            <consortium name="The Broad Institute Genomics Platform"/>
            <consortium name="The Broad Institute Genome Sequencing Center for Infectious Disease"/>
            <person name="Wu L."/>
            <person name="Ma J."/>
        </authorList>
    </citation>
    <scope>NUCLEOTIDE SEQUENCE [LARGE SCALE GENOMIC DNA]</scope>
    <source>
        <strain evidence="2">JCM 17843</strain>
    </source>
</reference>
<evidence type="ECO:0000313" key="2">
    <source>
        <dbReference type="Proteomes" id="UP000602381"/>
    </source>
</evidence>
<gene>
    <name evidence="1" type="primary">yoxB</name>
    <name evidence="1" type="ORF">GCM10007972_17110</name>
</gene>
<organism evidence="1 2">
    <name type="scientific">Iodidimonas muriae</name>
    <dbReference type="NCBI Taxonomy" id="261467"/>
    <lineage>
        <taxon>Bacteria</taxon>
        <taxon>Pseudomonadati</taxon>
        <taxon>Pseudomonadota</taxon>
        <taxon>Alphaproteobacteria</taxon>
        <taxon>Iodidimonadales</taxon>
        <taxon>Iodidimonadaceae</taxon>
        <taxon>Iodidimonas</taxon>
    </lineage>
</organism>
<sequence length="259" mass="28304">MEQDLTLASTYLDRITNTPVVGPITSQAMTIAEEGKIRICYAPFDYVERKARIVIVGITPGQVQAINALTTAHTAMRQNKPVLDALIEAKLTASFSGPLRSNLVAMLDAIGIATYLGLDSTAWLFHPGSQEIHFTSALRYPVFVNGKNYNGTPDMLRTPILRHMIETHLAEEARLLPNALWLPLGPRVDKALQHLVGKGFLDPKRILNGLPHPSGANAERIAVFLGRKAPEKASRKTNPDTLLTAFHALKAKVSMQKGA</sequence>
<keyword evidence="2" id="KW-1185">Reference proteome</keyword>
<name>A0ABQ2LDL0_9PROT</name>
<protein>
    <recommendedName>
        <fullName evidence="3">Uracil DNA glycosylase superfamily protein</fullName>
    </recommendedName>
</protein>
<dbReference type="RefSeq" id="WP_150005673.1">
    <property type="nucleotide sequence ID" value="NZ_BMOV01000005.1"/>
</dbReference>
<evidence type="ECO:0000313" key="1">
    <source>
        <dbReference type="EMBL" id="GGO12306.1"/>
    </source>
</evidence>